<proteinExistence type="predicted"/>
<dbReference type="PANTHER" id="PTHR45915:SF6">
    <property type="entry name" value="E3 UBIQUITIN-PROTEIN LIGASE TRIM33"/>
    <property type="match status" value="1"/>
</dbReference>
<dbReference type="CDD" id="cd15623">
    <property type="entry name" value="PHD_TIF1beta"/>
    <property type="match status" value="1"/>
</dbReference>
<dbReference type="InterPro" id="IPR013083">
    <property type="entry name" value="Znf_RING/FYVE/PHD"/>
</dbReference>
<organism evidence="8 9">
    <name type="scientific">Corythaixoides concolor</name>
    <name type="common">Grey go-away-bird</name>
    <dbReference type="NCBI Taxonomy" id="103956"/>
    <lineage>
        <taxon>Eukaryota</taxon>
        <taxon>Metazoa</taxon>
        <taxon>Chordata</taxon>
        <taxon>Craniata</taxon>
        <taxon>Vertebrata</taxon>
        <taxon>Euteleostomi</taxon>
        <taxon>Archelosauria</taxon>
        <taxon>Archosauria</taxon>
        <taxon>Dinosauria</taxon>
        <taxon>Saurischia</taxon>
        <taxon>Theropoda</taxon>
        <taxon>Coelurosauria</taxon>
        <taxon>Aves</taxon>
        <taxon>Neognathae</taxon>
        <taxon>Neoaves</taxon>
        <taxon>Otidimorphae</taxon>
        <taxon>Musophagiformes</taxon>
        <taxon>Musophagidae</taxon>
        <taxon>Corythaixoides</taxon>
    </lineage>
</organism>
<evidence type="ECO:0000256" key="5">
    <source>
        <dbReference type="PROSITE-ProRule" id="PRU00146"/>
    </source>
</evidence>
<dbReference type="SMART" id="SM00249">
    <property type="entry name" value="PHD"/>
    <property type="match status" value="1"/>
</dbReference>
<dbReference type="SUPFAM" id="SSF57903">
    <property type="entry name" value="FYVE/PHD zinc finger"/>
    <property type="match status" value="1"/>
</dbReference>
<keyword evidence="9" id="KW-1185">Reference proteome</keyword>
<feature type="region of interest" description="Disordered" evidence="6">
    <location>
        <begin position="175"/>
        <end position="196"/>
    </location>
</feature>
<dbReference type="OrthoDB" id="1870062at2759"/>
<reference evidence="8 9" key="1">
    <citation type="submission" date="2019-09" db="EMBL/GenBank/DDBJ databases">
        <title>Bird 10,000 Genomes (B10K) Project - Family phase.</title>
        <authorList>
            <person name="Zhang G."/>
        </authorList>
    </citation>
    <scope>NUCLEOTIDE SEQUENCE [LARGE SCALE GENOMIC DNA]</scope>
    <source>
        <strain evidence="8">B10K-DU-011-20</strain>
        <tissue evidence="8">Muscle</tissue>
    </source>
</reference>
<feature type="domain" description="PHD-type" evidence="7">
    <location>
        <begin position="119"/>
        <end position="166"/>
    </location>
</feature>
<dbReference type="InterPro" id="IPR011011">
    <property type="entry name" value="Znf_FYVE_PHD"/>
</dbReference>
<dbReference type="Gene3D" id="3.30.40.10">
    <property type="entry name" value="Zinc/RING finger domain, C3HC4 (zinc finger)"/>
    <property type="match status" value="1"/>
</dbReference>
<keyword evidence="4" id="KW-0862">Zinc</keyword>
<accession>A0A7L0G0Z3</accession>
<comment type="subcellular location">
    <subcellularLocation>
        <location evidence="1">Nucleus</location>
    </subcellularLocation>
</comment>
<dbReference type="GO" id="GO:0000785">
    <property type="term" value="C:chromatin"/>
    <property type="evidence" value="ECO:0007669"/>
    <property type="project" value="TreeGrafter"/>
</dbReference>
<name>A0A7L0G0Z3_CORCN</name>
<dbReference type="EMBL" id="VXAM01002765">
    <property type="protein sequence ID" value="NXK01239.1"/>
    <property type="molecule type" value="Genomic_DNA"/>
</dbReference>
<evidence type="ECO:0000313" key="8">
    <source>
        <dbReference type="EMBL" id="NXK01239.1"/>
    </source>
</evidence>
<dbReference type="InterPro" id="IPR019786">
    <property type="entry name" value="Zinc_finger_PHD-type_CS"/>
</dbReference>
<evidence type="ECO:0000259" key="7">
    <source>
        <dbReference type="PROSITE" id="PS50016"/>
    </source>
</evidence>
<dbReference type="PANTHER" id="PTHR45915">
    <property type="entry name" value="TRANSCRIPTION INTERMEDIARY FACTOR"/>
    <property type="match status" value="1"/>
</dbReference>
<keyword evidence="3 5" id="KW-0863">Zinc-finger</keyword>
<feature type="non-terminal residue" evidence="8">
    <location>
        <position position="1"/>
    </location>
</feature>
<evidence type="ECO:0000256" key="6">
    <source>
        <dbReference type="SAM" id="MobiDB-lite"/>
    </source>
</evidence>
<dbReference type="GO" id="GO:0003714">
    <property type="term" value="F:transcription corepressor activity"/>
    <property type="evidence" value="ECO:0007669"/>
    <property type="project" value="InterPro"/>
</dbReference>
<keyword evidence="2" id="KW-0479">Metal-binding</keyword>
<dbReference type="PROSITE" id="PS50016">
    <property type="entry name" value="ZF_PHD_2"/>
    <property type="match status" value="1"/>
</dbReference>
<evidence type="ECO:0000256" key="3">
    <source>
        <dbReference type="ARBA" id="ARBA00022771"/>
    </source>
</evidence>
<dbReference type="InterPro" id="IPR001965">
    <property type="entry name" value="Znf_PHD"/>
</dbReference>
<feature type="non-terminal residue" evidence="8">
    <location>
        <position position="266"/>
    </location>
</feature>
<dbReference type="AlphaFoldDB" id="A0A7L0G0Z3"/>
<dbReference type="Proteomes" id="UP000526942">
    <property type="component" value="Unassembled WGS sequence"/>
</dbReference>
<gene>
    <name evidence="8" type="primary">Trim28_1</name>
    <name evidence="8" type="ORF">CORCON_R08913</name>
</gene>
<comment type="caution">
    <text evidence="8">The sequence shown here is derived from an EMBL/GenBank/DDBJ whole genome shotgun (WGS) entry which is preliminary data.</text>
</comment>
<evidence type="ECO:0000256" key="2">
    <source>
        <dbReference type="ARBA" id="ARBA00022723"/>
    </source>
</evidence>
<dbReference type="InterPro" id="IPR019787">
    <property type="entry name" value="Znf_PHD-finger"/>
</dbReference>
<evidence type="ECO:0000256" key="1">
    <source>
        <dbReference type="ARBA" id="ARBA00004123"/>
    </source>
</evidence>
<evidence type="ECO:0000313" key="9">
    <source>
        <dbReference type="Proteomes" id="UP000526942"/>
    </source>
</evidence>
<dbReference type="InterPro" id="IPR037373">
    <property type="entry name" value="KAP1"/>
</dbReference>
<protein>
    <submittedName>
        <fullName evidence="8">TIF1B factor</fullName>
    </submittedName>
</protein>
<evidence type="ECO:0000256" key="4">
    <source>
        <dbReference type="ARBA" id="ARBA00022833"/>
    </source>
</evidence>
<dbReference type="GO" id="GO:0008270">
    <property type="term" value="F:zinc ion binding"/>
    <property type="evidence" value="ECO:0007669"/>
    <property type="project" value="UniProtKB-KW"/>
</dbReference>
<dbReference type="GO" id="GO:0005634">
    <property type="term" value="C:nucleus"/>
    <property type="evidence" value="ECO:0007669"/>
    <property type="project" value="UniProtKB-SubCell"/>
</dbReference>
<sequence length="266" mass="29101">RSRPSGGAVSSLLRKVPRVSLERLDLDLSGAAQPPIFRVFPGASAQDFSLIVIEQGAEPRPPGPLPVKVGEEQQELPIGDIQDTKPLELLPEHPGVPGPPGPSLGLRSAPSGAPTGPGVSCCRVCCQAGAVVMCDRCEHCYHLDCHLPALQQVPGPEWKCLLCQELPPHSEDLSTRFKEGPPHKLCPSDQQVRGGDPEFRWRREEGGDPRDHPKFPQKCEYVLLELLCHEPCRPLHRLSSSPGGHSTIDLTLIRAKLQEKLTPHYR</sequence>
<dbReference type="PROSITE" id="PS01359">
    <property type="entry name" value="ZF_PHD_1"/>
    <property type="match status" value="1"/>
</dbReference>